<proteinExistence type="predicted"/>
<feature type="region of interest" description="Disordered" evidence="1">
    <location>
        <begin position="104"/>
        <end position="126"/>
    </location>
</feature>
<comment type="caution">
    <text evidence="2">The sequence shown here is derived from an EMBL/GenBank/DDBJ whole genome shotgun (WGS) entry which is preliminary data.</text>
</comment>
<dbReference type="AlphaFoldDB" id="A0A3M7PK20"/>
<protein>
    <submittedName>
        <fullName evidence="2">Uncharacterized protein</fullName>
    </submittedName>
</protein>
<dbReference type="EMBL" id="REGN01010206">
    <property type="protein sequence ID" value="RMZ99475.1"/>
    <property type="molecule type" value="Genomic_DNA"/>
</dbReference>
<evidence type="ECO:0000313" key="3">
    <source>
        <dbReference type="Proteomes" id="UP000276133"/>
    </source>
</evidence>
<evidence type="ECO:0000313" key="2">
    <source>
        <dbReference type="EMBL" id="RMZ99475.1"/>
    </source>
</evidence>
<name>A0A3M7PK20_BRAPC</name>
<gene>
    <name evidence="2" type="ORF">BpHYR1_011901</name>
</gene>
<keyword evidence="3" id="KW-1185">Reference proteome</keyword>
<evidence type="ECO:0000256" key="1">
    <source>
        <dbReference type="SAM" id="MobiDB-lite"/>
    </source>
</evidence>
<accession>A0A3M7PK20</accession>
<reference evidence="2 3" key="1">
    <citation type="journal article" date="2018" name="Sci. Rep.">
        <title>Genomic signatures of local adaptation to the degree of environmental predictability in rotifers.</title>
        <authorList>
            <person name="Franch-Gras L."/>
            <person name="Hahn C."/>
            <person name="Garcia-Roger E.M."/>
            <person name="Carmona M.J."/>
            <person name="Serra M."/>
            <person name="Gomez A."/>
        </authorList>
    </citation>
    <scope>NUCLEOTIDE SEQUENCE [LARGE SCALE GENOMIC DNA]</scope>
    <source>
        <strain evidence="2">HYR1</strain>
    </source>
</reference>
<organism evidence="2 3">
    <name type="scientific">Brachionus plicatilis</name>
    <name type="common">Marine rotifer</name>
    <name type="synonym">Brachionus muelleri</name>
    <dbReference type="NCBI Taxonomy" id="10195"/>
    <lineage>
        <taxon>Eukaryota</taxon>
        <taxon>Metazoa</taxon>
        <taxon>Spiralia</taxon>
        <taxon>Gnathifera</taxon>
        <taxon>Rotifera</taxon>
        <taxon>Eurotatoria</taxon>
        <taxon>Monogononta</taxon>
        <taxon>Pseudotrocha</taxon>
        <taxon>Ploima</taxon>
        <taxon>Brachionidae</taxon>
        <taxon>Brachionus</taxon>
    </lineage>
</organism>
<sequence length="126" mass="14705">MKSSIQKSLFHELLKAKKTPSTLMNNLEPLRLDHSDLAVFCPKIMVLNYSFKKVEEELKFSDYALQPFFWYVAAEPPHQDKHFRETIRKNVSVGGSLGKSFNKIKYDKKRFPKNPPTKDNLSDEKD</sequence>
<dbReference type="Proteomes" id="UP000276133">
    <property type="component" value="Unassembled WGS sequence"/>
</dbReference>